<name>A0A0F3KUY0_9GAMM</name>
<sequence>MRSTMRPLAWVVVDTLPALVIIDSGLPDTAGEAVVRLIRRAVHQLKVLFVTGKDVSDLTYPLDARTGLLMKASSLARLGAIVDDLVAV</sequence>
<dbReference type="SUPFAM" id="SSF52172">
    <property type="entry name" value="CheY-like"/>
    <property type="match status" value="1"/>
</dbReference>
<evidence type="ECO:0000313" key="1">
    <source>
        <dbReference type="EMBL" id="KJV34762.1"/>
    </source>
</evidence>
<dbReference type="Proteomes" id="UP000033651">
    <property type="component" value="Unassembled WGS sequence"/>
</dbReference>
<reference evidence="1 2" key="1">
    <citation type="submission" date="2015-03" db="EMBL/GenBank/DDBJ databases">
        <title>Draft genome sequence of Luteibacter yeojuensis strain SU11.</title>
        <authorList>
            <person name="Sulaiman J."/>
            <person name="Priya K."/>
            <person name="Chan K.-G."/>
        </authorList>
    </citation>
    <scope>NUCLEOTIDE SEQUENCE [LARGE SCALE GENOMIC DNA]</scope>
    <source>
        <strain evidence="1 2">SU11</strain>
    </source>
</reference>
<gene>
    <name evidence="1" type="ORF">VI08_09235</name>
</gene>
<proteinExistence type="predicted"/>
<evidence type="ECO:0000313" key="2">
    <source>
        <dbReference type="Proteomes" id="UP000033651"/>
    </source>
</evidence>
<keyword evidence="2" id="KW-1185">Reference proteome</keyword>
<comment type="caution">
    <text evidence="1">The sequence shown here is derived from an EMBL/GenBank/DDBJ whole genome shotgun (WGS) entry which is preliminary data.</text>
</comment>
<protein>
    <recommendedName>
        <fullName evidence="3">Response regulatory domain-containing protein</fullName>
    </recommendedName>
</protein>
<accession>A0A0F3KUY0</accession>
<dbReference type="InterPro" id="IPR011006">
    <property type="entry name" value="CheY-like_superfamily"/>
</dbReference>
<dbReference type="EMBL" id="JZRB01000018">
    <property type="protein sequence ID" value="KJV34762.1"/>
    <property type="molecule type" value="Genomic_DNA"/>
</dbReference>
<organism evidence="1 2">
    <name type="scientific">Luteibacter yeojuensis</name>
    <dbReference type="NCBI Taxonomy" id="345309"/>
    <lineage>
        <taxon>Bacteria</taxon>
        <taxon>Pseudomonadati</taxon>
        <taxon>Pseudomonadota</taxon>
        <taxon>Gammaproteobacteria</taxon>
        <taxon>Lysobacterales</taxon>
        <taxon>Rhodanobacteraceae</taxon>
        <taxon>Luteibacter</taxon>
    </lineage>
</organism>
<dbReference type="PATRIC" id="fig|345309.4.peg.1074"/>
<evidence type="ECO:0008006" key="3">
    <source>
        <dbReference type="Google" id="ProtNLM"/>
    </source>
</evidence>
<dbReference type="AlphaFoldDB" id="A0A0F3KUY0"/>